<dbReference type="InterPro" id="IPR019749">
    <property type="entry name" value="Band_41_domain"/>
</dbReference>
<dbReference type="SUPFAM" id="SSF47031">
    <property type="entry name" value="Second domain of FERM"/>
    <property type="match status" value="1"/>
</dbReference>
<keyword evidence="10" id="KW-0175">Coiled coil</keyword>
<feature type="coiled-coil region" evidence="10">
    <location>
        <begin position="558"/>
        <end position="585"/>
    </location>
</feature>
<evidence type="ECO:0000256" key="10">
    <source>
        <dbReference type="SAM" id="Coils"/>
    </source>
</evidence>
<gene>
    <name evidence="13" type="ORF">QE152_g34219</name>
</gene>
<dbReference type="Pfam" id="PF00373">
    <property type="entry name" value="FERM_M"/>
    <property type="match status" value="1"/>
</dbReference>
<evidence type="ECO:0000256" key="6">
    <source>
        <dbReference type="ARBA" id="ARBA00023136"/>
    </source>
</evidence>
<dbReference type="SUPFAM" id="SSF48678">
    <property type="entry name" value="Moesin tail domain"/>
    <property type="match status" value="1"/>
</dbReference>
<keyword evidence="14" id="KW-1185">Reference proteome</keyword>
<evidence type="ECO:0000256" key="2">
    <source>
        <dbReference type="ARBA" id="ARBA00004245"/>
    </source>
</evidence>
<dbReference type="InterPro" id="IPR011174">
    <property type="entry name" value="ERM"/>
</dbReference>
<reference evidence="13 14" key="1">
    <citation type="journal article" date="2024" name="BMC Genomics">
        <title>De novo assembly and annotation of Popillia japonica's genome with initial clues to its potential as an invasive pest.</title>
        <authorList>
            <person name="Cucini C."/>
            <person name="Boschi S."/>
            <person name="Funari R."/>
            <person name="Cardaioli E."/>
            <person name="Iannotti N."/>
            <person name="Marturano G."/>
            <person name="Paoli F."/>
            <person name="Bruttini M."/>
            <person name="Carapelli A."/>
            <person name="Frati F."/>
            <person name="Nardi F."/>
        </authorList>
    </citation>
    <scope>NUCLEOTIDE SEQUENCE [LARGE SCALE GENOMIC DNA]</scope>
    <source>
        <strain evidence="13">DMR45628</strain>
    </source>
</reference>
<feature type="compositionally biased region" description="Basic and acidic residues" evidence="11">
    <location>
        <begin position="513"/>
        <end position="532"/>
    </location>
</feature>
<dbReference type="Gene3D" id="6.10.360.10">
    <property type="match status" value="1"/>
</dbReference>
<dbReference type="PRINTS" id="PR00935">
    <property type="entry name" value="BAND41"/>
</dbReference>
<keyword evidence="7" id="KW-0206">Cytoskeleton</keyword>
<dbReference type="InterPro" id="IPR011993">
    <property type="entry name" value="PH-like_dom_sf"/>
</dbReference>
<protein>
    <submittedName>
        <fullName evidence="13">FERM N-terminal domain</fullName>
    </submittedName>
</protein>
<organism evidence="13 14">
    <name type="scientific">Popillia japonica</name>
    <name type="common">Japanese beetle</name>
    <dbReference type="NCBI Taxonomy" id="7064"/>
    <lineage>
        <taxon>Eukaryota</taxon>
        <taxon>Metazoa</taxon>
        <taxon>Ecdysozoa</taxon>
        <taxon>Arthropoda</taxon>
        <taxon>Hexapoda</taxon>
        <taxon>Insecta</taxon>
        <taxon>Pterygota</taxon>
        <taxon>Neoptera</taxon>
        <taxon>Endopterygota</taxon>
        <taxon>Coleoptera</taxon>
        <taxon>Polyphaga</taxon>
        <taxon>Scarabaeiformia</taxon>
        <taxon>Scarabaeidae</taxon>
        <taxon>Rutelinae</taxon>
        <taxon>Popillia</taxon>
    </lineage>
</organism>
<dbReference type="Proteomes" id="UP001458880">
    <property type="component" value="Unassembled WGS sequence"/>
</dbReference>
<keyword evidence="6" id="KW-0472">Membrane</keyword>
<dbReference type="GO" id="GO:0005912">
    <property type="term" value="C:adherens junction"/>
    <property type="evidence" value="ECO:0007669"/>
    <property type="project" value="UniProtKB-SubCell"/>
</dbReference>
<dbReference type="SUPFAM" id="SSF54236">
    <property type="entry name" value="Ubiquitin-like"/>
    <property type="match status" value="1"/>
</dbReference>
<evidence type="ECO:0000256" key="3">
    <source>
        <dbReference type="ARBA" id="ARBA00004536"/>
    </source>
</evidence>
<evidence type="ECO:0000256" key="7">
    <source>
        <dbReference type="ARBA" id="ARBA00023212"/>
    </source>
</evidence>
<dbReference type="Gene3D" id="1.20.5.450">
    <property type="match status" value="1"/>
</dbReference>
<evidence type="ECO:0000256" key="5">
    <source>
        <dbReference type="ARBA" id="ARBA00022949"/>
    </source>
</evidence>
<evidence type="ECO:0000256" key="1">
    <source>
        <dbReference type="ARBA" id="ARBA00004202"/>
    </source>
</evidence>
<comment type="caution">
    <text evidence="13">The sequence shown here is derived from an EMBL/GenBank/DDBJ whole genome shotgun (WGS) entry which is preliminary data.</text>
</comment>
<proteinExistence type="predicted"/>
<dbReference type="SUPFAM" id="SSF50729">
    <property type="entry name" value="PH domain-like"/>
    <property type="match status" value="1"/>
</dbReference>
<dbReference type="CDD" id="cd14473">
    <property type="entry name" value="FERM_B-lobe"/>
    <property type="match status" value="1"/>
</dbReference>
<dbReference type="InterPro" id="IPR011259">
    <property type="entry name" value="ERM_C_dom"/>
</dbReference>
<dbReference type="GO" id="GO:0005886">
    <property type="term" value="C:plasma membrane"/>
    <property type="evidence" value="ECO:0007669"/>
    <property type="project" value="UniProtKB-SubCell"/>
</dbReference>
<dbReference type="InterPro" id="IPR046810">
    <property type="entry name" value="ERM_helical"/>
</dbReference>
<dbReference type="InterPro" id="IPR014352">
    <property type="entry name" value="FERM/acyl-CoA-bd_prot_sf"/>
</dbReference>
<evidence type="ECO:0000313" key="13">
    <source>
        <dbReference type="EMBL" id="KAK9693411.1"/>
    </source>
</evidence>
<dbReference type="Pfam" id="PF00769">
    <property type="entry name" value="ERM_C"/>
    <property type="match status" value="1"/>
</dbReference>
<dbReference type="Gene3D" id="1.20.80.10">
    <property type="match status" value="1"/>
</dbReference>
<feature type="domain" description="FERM" evidence="12">
    <location>
        <begin position="31"/>
        <end position="319"/>
    </location>
</feature>
<dbReference type="GO" id="GO:0005856">
    <property type="term" value="C:cytoskeleton"/>
    <property type="evidence" value="ECO:0007669"/>
    <property type="project" value="UniProtKB-SubCell"/>
</dbReference>
<evidence type="ECO:0000256" key="8">
    <source>
        <dbReference type="ARBA" id="ARBA00023273"/>
    </source>
</evidence>
<sequence>MYQQHIKDLKNFASRTRIPTQLKRFIYNRKISARIITMDKEIEFKTVAKTHGKDFFNEVSKNLAMHEIWFFGLMFLDENGDEVWIDDSKKTLKDLKSNVLKLHYRVKYYPEDIGEELIEDNTIRYFFLQVRADILNETIYCPPDTSVLLASYSCQARFGDYHVDMHNTEFLGNQKLLPKTIYAQHKMSPEEFHEAILNLWVKHKGMMKEDAMLEYLKLAQNLEMYGIRYFEITNKKGTELVLGVHAIGLNVYKPTDRMNPIIMFPWSEIKNINYRDRKFIIKSLDKKSTDFIFFTSAPKINKRIMNLGVGNHYLYVRRRKTPSLEVIQMKTKAMEQRKMLLEQRSKLQTEITAREEAEKREKRYQEQIKALKEEMERHKSNLLEAQDTIQKLKDQLLLLQMAKEELEKQQNELRNMMIKLEESKNMEAAERQKLEEEIMNKQDEVRRIQEEVETKNQETLRLQEEVERARQIEEEGRSATDPGGGGNEESGNVTSPTLLDRRNLRAQQIADAARQEEQRELESLPEDSKDDLPELAAVNEQLKEQLKVRCSDKDAYVNEQLKEQLKLLQQKLEQSRDETKETELDKIHRENIRDGRDKYKTLAEIRKGNTVRRVDLFENL</sequence>
<dbReference type="Pfam" id="PF20492">
    <property type="entry name" value="ERM_helical"/>
    <property type="match status" value="1"/>
</dbReference>
<dbReference type="Gene3D" id="3.10.20.90">
    <property type="entry name" value="Phosphatidylinositol 3-kinase Catalytic Subunit, Chain A, domain 1"/>
    <property type="match status" value="1"/>
</dbReference>
<evidence type="ECO:0000313" key="14">
    <source>
        <dbReference type="Proteomes" id="UP001458880"/>
    </source>
</evidence>
<dbReference type="GO" id="GO:0016028">
    <property type="term" value="C:rhabdomere"/>
    <property type="evidence" value="ECO:0007669"/>
    <property type="project" value="UniProtKB-SubCell"/>
</dbReference>
<name>A0AAW1IV11_POPJA</name>
<dbReference type="InterPro" id="IPR018979">
    <property type="entry name" value="FERM_N"/>
</dbReference>
<dbReference type="InterPro" id="IPR019748">
    <property type="entry name" value="FERM_central"/>
</dbReference>
<dbReference type="InterPro" id="IPR018980">
    <property type="entry name" value="FERM_PH-like_C"/>
</dbReference>
<keyword evidence="7" id="KW-0963">Cytoplasm</keyword>
<dbReference type="PIRSF" id="PIRSF002305">
    <property type="entry name" value="ERM"/>
    <property type="match status" value="1"/>
</dbReference>
<dbReference type="GO" id="GO:0009887">
    <property type="term" value="P:animal organ morphogenesis"/>
    <property type="evidence" value="ECO:0007669"/>
    <property type="project" value="UniProtKB-ARBA"/>
</dbReference>
<feature type="region of interest" description="Disordered" evidence="11">
    <location>
        <begin position="470"/>
        <end position="532"/>
    </location>
</feature>
<keyword evidence="4" id="KW-1003">Cell membrane</keyword>
<dbReference type="AlphaFoldDB" id="A0AAW1IV11"/>
<evidence type="ECO:0000256" key="4">
    <source>
        <dbReference type="ARBA" id="ARBA00022475"/>
    </source>
</evidence>
<comment type="subcellular location">
    <subcellularLocation>
        <location evidence="3">Cell junction</location>
        <location evidence="3">Adherens junction</location>
    </subcellularLocation>
    <subcellularLocation>
        <location evidence="1">Cell membrane</location>
        <topology evidence="1">Peripheral membrane protein</topology>
    </subcellularLocation>
    <subcellularLocation>
        <location evidence="9">Cell projection</location>
        <location evidence="9">Rhabdomere</location>
    </subcellularLocation>
    <subcellularLocation>
        <location evidence="2">Cytoplasm</location>
        <location evidence="2">Cytoskeleton</location>
    </subcellularLocation>
</comment>
<dbReference type="EMBL" id="JASPKY010000543">
    <property type="protein sequence ID" value="KAK9693411.1"/>
    <property type="molecule type" value="Genomic_DNA"/>
</dbReference>
<dbReference type="InterPro" id="IPR035963">
    <property type="entry name" value="FERM_2"/>
</dbReference>
<keyword evidence="8" id="KW-0966">Cell projection</keyword>
<dbReference type="CDD" id="cd13194">
    <property type="entry name" value="FERM_C_ERM"/>
    <property type="match status" value="1"/>
</dbReference>
<dbReference type="SMART" id="SM01196">
    <property type="entry name" value="FERM_C"/>
    <property type="match status" value="1"/>
</dbReference>
<dbReference type="Pfam" id="PF09379">
    <property type="entry name" value="FERM_N"/>
    <property type="match status" value="1"/>
</dbReference>
<dbReference type="GO" id="GO:0003779">
    <property type="term" value="F:actin binding"/>
    <property type="evidence" value="ECO:0007669"/>
    <property type="project" value="InterPro"/>
</dbReference>
<accession>A0AAW1IV11</accession>
<dbReference type="InterPro" id="IPR029071">
    <property type="entry name" value="Ubiquitin-like_domsf"/>
</dbReference>
<evidence type="ECO:0000256" key="11">
    <source>
        <dbReference type="SAM" id="MobiDB-lite"/>
    </source>
</evidence>
<dbReference type="SMART" id="SM00295">
    <property type="entry name" value="B41"/>
    <property type="match status" value="1"/>
</dbReference>
<dbReference type="Gene3D" id="2.30.29.30">
    <property type="entry name" value="Pleckstrin-homology domain (PH domain)/Phosphotyrosine-binding domain (PTB)"/>
    <property type="match status" value="1"/>
</dbReference>
<dbReference type="InterPro" id="IPR041789">
    <property type="entry name" value="ERM_FERM_C"/>
</dbReference>
<dbReference type="Pfam" id="PF09380">
    <property type="entry name" value="FERM_C"/>
    <property type="match status" value="1"/>
</dbReference>
<dbReference type="PANTHER" id="PTHR23281">
    <property type="entry name" value="MERLIN/MOESIN/EZRIN/RADIXIN"/>
    <property type="match status" value="1"/>
</dbReference>
<dbReference type="GO" id="GO:0030182">
    <property type="term" value="P:neuron differentiation"/>
    <property type="evidence" value="ECO:0007669"/>
    <property type="project" value="UniProtKB-ARBA"/>
</dbReference>
<dbReference type="InterPro" id="IPR000798">
    <property type="entry name" value="Ez/rad/moesin-like"/>
</dbReference>
<dbReference type="InterPro" id="IPR008954">
    <property type="entry name" value="Moesin_tail_sf"/>
</dbReference>
<dbReference type="InterPro" id="IPR000299">
    <property type="entry name" value="FERM_domain"/>
</dbReference>
<dbReference type="PRINTS" id="PR00661">
    <property type="entry name" value="ERMFAMILY"/>
</dbReference>
<keyword evidence="5" id="KW-0965">Cell junction</keyword>
<evidence type="ECO:0000259" key="12">
    <source>
        <dbReference type="PROSITE" id="PS50057"/>
    </source>
</evidence>
<dbReference type="PROSITE" id="PS50057">
    <property type="entry name" value="FERM_3"/>
    <property type="match status" value="1"/>
</dbReference>
<evidence type="ECO:0000256" key="9">
    <source>
        <dbReference type="ARBA" id="ARBA00043944"/>
    </source>
</evidence>